<name>A0ACB7Y086_9ERIC</name>
<dbReference type="Proteomes" id="UP000828048">
    <property type="component" value="Chromosome 5"/>
</dbReference>
<gene>
    <name evidence="1" type="ORF">Vadar_012431</name>
</gene>
<accession>A0ACB7Y086</accession>
<sequence length="496" mass="57082">MEIMQALLYVVFLYSFSLFFYKLIIFPSSRVQHKNLPPSPPRIPILGHLHLLKKPLHHALHNLSNKYGSVFFLWLGWRPVLVISTPSAIEECFTKNDIIFANRPSLPSIMRLENDSRSLVMAPYGTHWRNLRRFAAIEIFSSVRIQMTSRIRADEVRFLAKKLFAMRNRKVEVNSMFFFLTFNIMMKMVSGRRYFEGDELDSEKERNEFNDIREIFSVPPSLAAGDFFPFLNFVSSLMGNAKIKRLHKKRDEFMQNLIDTQRRKKRSSSVPEEGDEKTKNIIHVMLSLQESEPEFYTDGVIKAIIQVMLVGELSATTLEAAVSFLISHPNEFNKARDEIDSNVGQFRLMDDGDLSRCKYLRCIINETLRLGPTIPLIPIHESSRECVVGGFNVPCGTTLIVNTWALHNDPSLWADPTIFKPERFDSVEGERVGFKFVPFGSGRRACPGESLAIRLMALALGTLIQCFDWEKGEEKEKLLQVVFRPRKALMDTLFDL</sequence>
<dbReference type="EMBL" id="CM037155">
    <property type="protein sequence ID" value="KAH7846315.1"/>
    <property type="molecule type" value="Genomic_DNA"/>
</dbReference>
<comment type="caution">
    <text evidence="1">The sequence shown here is derived from an EMBL/GenBank/DDBJ whole genome shotgun (WGS) entry which is preliminary data.</text>
</comment>
<evidence type="ECO:0000313" key="1">
    <source>
        <dbReference type="EMBL" id="KAH7846315.1"/>
    </source>
</evidence>
<evidence type="ECO:0000313" key="2">
    <source>
        <dbReference type="Proteomes" id="UP000828048"/>
    </source>
</evidence>
<proteinExistence type="predicted"/>
<organism evidence="1 2">
    <name type="scientific">Vaccinium darrowii</name>
    <dbReference type="NCBI Taxonomy" id="229202"/>
    <lineage>
        <taxon>Eukaryota</taxon>
        <taxon>Viridiplantae</taxon>
        <taxon>Streptophyta</taxon>
        <taxon>Embryophyta</taxon>
        <taxon>Tracheophyta</taxon>
        <taxon>Spermatophyta</taxon>
        <taxon>Magnoliopsida</taxon>
        <taxon>eudicotyledons</taxon>
        <taxon>Gunneridae</taxon>
        <taxon>Pentapetalae</taxon>
        <taxon>asterids</taxon>
        <taxon>Ericales</taxon>
        <taxon>Ericaceae</taxon>
        <taxon>Vaccinioideae</taxon>
        <taxon>Vaccinieae</taxon>
        <taxon>Vaccinium</taxon>
    </lineage>
</organism>
<reference evidence="1 2" key="1">
    <citation type="journal article" date="2021" name="Hortic Res">
        <title>High-quality reference genome and annotation aids understanding of berry development for evergreen blueberry (Vaccinium darrowii).</title>
        <authorList>
            <person name="Yu J."/>
            <person name="Hulse-Kemp A.M."/>
            <person name="Babiker E."/>
            <person name="Staton M."/>
        </authorList>
    </citation>
    <scope>NUCLEOTIDE SEQUENCE [LARGE SCALE GENOMIC DNA]</scope>
    <source>
        <strain evidence="2">cv. NJ 8807/NJ 8810</strain>
        <tissue evidence="1">Young leaf</tissue>
    </source>
</reference>
<keyword evidence="2" id="KW-1185">Reference proteome</keyword>
<protein>
    <submittedName>
        <fullName evidence="1">Uncharacterized protein</fullName>
    </submittedName>
</protein>